<keyword evidence="5" id="KW-0573">Peptidoglycan synthesis</keyword>
<dbReference type="InterPro" id="IPR018044">
    <property type="entry name" value="Peptidase_S11"/>
</dbReference>
<evidence type="ECO:0000256" key="6">
    <source>
        <dbReference type="ARBA" id="ARBA00023316"/>
    </source>
</evidence>
<keyword evidence="13" id="KW-1185">Reference proteome</keyword>
<dbReference type="AlphaFoldDB" id="A0A844GCD9"/>
<comment type="similarity">
    <text evidence="1 9">Belongs to the peptidase S11 family.</text>
</comment>
<dbReference type="GO" id="GO:0009252">
    <property type="term" value="P:peptidoglycan biosynthetic process"/>
    <property type="evidence" value="ECO:0007669"/>
    <property type="project" value="UniProtKB-KW"/>
</dbReference>
<keyword evidence="3" id="KW-0378">Hydrolase</keyword>
<feature type="binding site" evidence="8">
    <location>
        <position position="232"/>
    </location>
    <ligand>
        <name>substrate</name>
    </ligand>
</feature>
<evidence type="ECO:0000256" key="2">
    <source>
        <dbReference type="ARBA" id="ARBA00022729"/>
    </source>
</evidence>
<dbReference type="GO" id="GO:0071555">
    <property type="term" value="P:cell wall organization"/>
    <property type="evidence" value="ECO:0007669"/>
    <property type="project" value="UniProtKB-KW"/>
</dbReference>
<accession>A0A844GCD9</accession>
<name>A0A844GCD9_9NEIS</name>
<dbReference type="SUPFAM" id="SSF56601">
    <property type="entry name" value="beta-lactamase/transpeptidase-like"/>
    <property type="match status" value="1"/>
</dbReference>
<gene>
    <name evidence="12" type="ORF">GKE73_02470</name>
</gene>
<evidence type="ECO:0000256" key="3">
    <source>
        <dbReference type="ARBA" id="ARBA00022801"/>
    </source>
</evidence>
<evidence type="ECO:0000256" key="1">
    <source>
        <dbReference type="ARBA" id="ARBA00007164"/>
    </source>
</evidence>
<reference evidence="12 13" key="1">
    <citation type="submission" date="2019-11" db="EMBL/GenBank/DDBJ databases">
        <title>Draft genome sequence of Paludibacterium sp. dN18-1.</title>
        <authorList>
            <person name="Im W.-T."/>
        </authorList>
    </citation>
    <scope>NUCLEOTIDE SEQUENCE [LARGE SCALE GENOMIC DNA]</scope>
    <source>
        <strain evidence="13">dN 18-1</strain>
    </source>
</reference>
<dbReference type="PRINTS" id="PR00725">
    <property type="entry name" value="DADACBPTASE1"/>
</dbReference>
<dbReference type="GO" id="GO:0009002">
    <property type="term" value="F:serine-type D-Ala-D-Ala carboxypeptidase activity"/>
    <property type="evidence" value="ECO:0007669"/>
    <property type="project" value="InterPro"/>
</dbReference>
<keyword evidence="4" id="KW-0133">Cell shape</keyword>
<evidence type="ECO:0000256" key="10">
    <source>
        <dbReference type="SAM" id="SignalP"/>
    </source>
</evidence>
<dbReference type="Proteomes" id="UP000446658">
    <property type="component" value="Unassembled WGS sequence"/>
</dbReference>
<evidence type="ECO:0000256" key="9">
    <source>
        <dbReference type="RuleBase" id="RU004016"/>
    </source>
</evidence>
<evidence type="ECO:0000256" key="8">
    <source>
        <dbReference type="PIRSR" id="PIRSR618044-2"/>
    </source>
</evidence>
<dbReference type="GO" id="GO:0006508">
    <property type="term" value="P:proteolysis"/>
    <property type="evidence" value="ECO:0007669"/>
    <property type="project" value="InterPro"/>
</dbReference>
<keyword evidence="6" id="KW-0961">Cell wall biogenesis/degradation</keyword>
<evidence type="ECO:0000313" key="13">
    <source>
        <dbReference type="Proteomes" id="UP000446658"/>
    </source>
</evidence>
<evidence type="ECO:0000256" key="4">
    <source>
        <dbReference type="ARBA" id="ARBA00022960"/>
    </source>
</evidence>
<comment type="caution">
    <text evidence="12">The sequence shown here is derived from an EMBL/GenBank/DDBJ whole genome shotgun (WGS) entry which is preliminary data.</text>
</comment>
<evidence type="ECO:0000313" key="12">
    <source>
        <dbReference type="EMBL" id="MTD32577.1"/>
    </source>
</evidence>
<proteinExistence type="inferred from homology"/>
<dbReference type="Pfam" id="PF00768">
    <property type="entry name" value="Peptidase_S11"/>
    <property type="match status" value="1"/>
</dbReference>
<dbReference type="InterPro" id="IPR012338">
    <property type="entry name" value="Beta-lactam/transpept-like"/>
</dbReference>
<evidence type="ECO:0000256" key="7">
    <source>
        <dbReference type="PIRSR" id="PIRSR618044-1"/>
    </source>
</evidence>
<feature type="signal peptide" evidence="10">
    <location>
        <begin position="1"/>
        <end position="20"/>
    </location>
</feature>
<keyword evidence="2 10" id="KW-0732">Signal</keyword>
<feature type="domain" description="Peptidase S11 D-alanyl-D-alanine carboxypeptidase A N-terminal" evidence="11">
    <location>
        <begin position="36"/>
        <end position="261"/>
    </location>
</feature>
<dbReference type="PANTHER" id="PTHR21581:SF26">
    <property type="entry name" value="D-ALANYL-D-ALANINE ENDOPEPTIDASE"/>
    <property type="match status" value="1"/>
</dbReference>
<dbReference type="GO" id="GO:0008360">
    <property type="term" value="P:regulation of cell shape"/>
    <property type="evidence" value="ECO:0007669"/>
    <property type="project" value="UniProtKB-KW"/>
</dbReference>
<protein>
    <submittedName>
        <fullName evidence="12">Peptidase S11</fullName>
    </submittedName>
</protein>
<feature type="active site" evidence="7">
    <location>
        <position position="126"/>
    </location>
</feature>
<dbReference type="PANTHER" id="PTHR21581">
    <property type="entry name" value="D-ALANYL-D-ALANINE CARBOXYPEPTIDASE"/>
    <property type="match status" value="1"/>
</dbReference>
<organism evidence="12 13">
    <name type="scientific">Paludibacterium denitrificans</name>
    <dbReference type="NCBI Taxonomy" id="2675226"/>
    <lineage>
        <taxon>Bacteria</taxon>
        <taxon>Pseudomonadati</taxon>
        <taxon>Pseudomonadota</taxon>
        <taxon>Betaproteobacteria</taxon>
        <taxon>Neisseriales</taxon>
        <taxon>Chromobacteriaceae</taxon>
        <taxon>Paludibacterium</taxon>
    </lineage>
</organism>
<feature type="active site" description="Acyl-ester intermediate" evidence="7">
    <location>
        <position position="69"/>
    </location>
</feature>
<dbReference type="EMBL" id="WLYX01000001">
    <property type="protein sequence ID" value="MTD32577.1"/>
    <property type="molecule type" value="Genomic_DNA"/>
</dbReference>
<dbReference type="Gene3D" id="3.40.710.10">
    <property type="entry name" value="DD-peptidase/beta-lactamase superfamily"/>
    <property type="match status" value="1"/>
</dbReference>
<dbReference type="InterPro" id="IPR001967">
    <property type="entry name" value="Peptidase_S11_N"/>
</dbReference>
<evidence type="ECO:0000256" key="5">
    <source>
        <dbReference type="ARBA" id="ARBA00022984"/>
    </source>
</evidence>
<feature type="chain" id="PRO_5032358338" evidence="10">
    <location>
        <begin position="21"/>
        <end position="346"/>
    </location>
</feature>
<feature type="active site" description="Proton acceptor" evidence="7">
    <location>
        <position position="72"/>
    </location>
</feature>
<sequence>MLRKLAGLLISAALAMPVLAGPRPGIMVASQMADYSVPRLNSQSVLVLNGNTGEALYEKNIHQRMPIASISKLMTAMVLLDSELPMEQSVTISDAEIDRLKKTHSRLMVGTTLSRKELLLLALMSSENRAAAALARSYPGGTAAFVNRMNRKARSLGMHDTIFYDPTGLDMRNTSTAADLARMVKAAHNYPLIRAFTTTQEHQIVAANNRLLQYRNSNALVRGGDWDISVQKTGYIQEAGRCMVMQATVGSQPLIIVLLAAGGSSARVNDAKTIKTWLESHPSSWMAVTKVGRTAWRHLQCHAVFTPYPHPIKPLPQSPATAPDSVTPLRPKRLTSAINVHRSNWH</sequence>
<evidence type="ECO:0000259" key="11">
    <source>
        <dbReference type="Pfam" id="PF00768"/>
    </source>
</evidence>